<dbReference type="AlphaFoldDB" id="A0A5N6KVA2"/>
<dbReference type="Proteomes" id="UP000327013">
    <property type="component" value="Unassembled WGS sequence"/>
</dbReference>
<keyword evidence="2" id="KW-1185">Reference proteome</keyword>
<proteinExistence type="predicted"/>
<reference evidence="1 2" key="1">
    <citation type="submission" date="2019-06" db="EMBL/GenBank/DDBJ databases">
        <title>A chromosomal-level reference genome of Carpinus fangiana (Coryloideae, Betulaceae).</title>
        <authorList>
            <person name="Yang X."/>
            <person name="Wang Z."/>
            <person name="Zhang L."/>
            <person name="Hao G."/>
            <person name="Liu J."/>
            <person name="Yang Y."/>
        </authorList>
    </citation>
    <scope>NUCLEOTIDE SEQUENCE [LARGE SCALE GENOMIC DNA]</scope>
    <source>
        <strain evidence="1">Cfa_2016G</strain>
        <tissue evidence="1">Leaf</tissue>
    </source>
</reference>
<comment type="caution">
    <text evidence="1">The sequence shown here is derived from an EMBL/GenBank/DDBJ whole genome shotgun (WGS) entry which is preliminary data.</text>
</comment>
<evidence type="ECO:0000313" key="1">
    <source>
        <dbReference type="EMBL" id="KAB8346253.1"/>
    </source>
</evidence>
<gene>
    <name evidence="1" type="ORF">FH972_023298</name>
</gene>
<evidence type="ECO:0008006" key="3">
    <source>
        <dbReference type="Google" id="ProtNLM"/>
    </source>
</evidence>
<protein>
    <recommendedName>
        <fullName evidence="3">F-box domain-containing protein</fullName>
    </recommendedName>
</protein>
<accession>A0A5N6KVA2</accession>
<name>A0A5N6KVA2_9ROSI</name>
<dbReference type="EMBL" id="VIBQ01000013">
    <property type="protein sequence ID" value="KAB8346253.1"/>
    <property type="molecule type" value="Genomic_DNA"/>
</dbReference>
<sequence>MTDRKPTNFNFLALPVELRLIIYSFMIGERSTRIGILSCNRKVYEEVVDVLYKDQDLVFTTHPYVLSTSQMHDKSFVTIQLRSKRGRTIDLPSLPRNIRLMNRMGTRPRRYQYLPLERLKGGRIIVHIHETPKNDPGQVFVTWLCLNMIKEFFISHDQYPHYEPHLNIVVNPQADSSSACAQHCRWLGLKWKSEKGYHLIWARTSSDLPFMLSSLWFNFDACLDLHVTDWTAEKLALCGLWTRMKHNRPRINPNEDPLKYSVVQDGPDPKRVDETSMIQGGAVVRVHAKVWPRVQDKPNKAAWFCPCKEVFCGHSCIDNHVRRYTPGKTADYCRAHAEEFRSLLCWNGY</sequence>
<evidence type="ECO:0000313" key="2">
    <source>
        <dbReference type="Proteomes" id="UP000327013"/>
    </source>
</evidence>
<organism evidence="1 2">
    <name type="scientific">Carpinus fangiana</name>
    <dbReference type="NCBI Taxonomy" id="176857"/>
    <lineage>
        <taxon>Eukaryota</taxon>
        <taxon>Viridiplantae</taxon>
        <taxon>Streptophyta</taxon>
        <taxon>Embryophyta</taxon>
        <taxon>Tracheophyta</taxon>
        <taxon>Spermatophyta</taxon>
        <taxon>Magnoliopsida</taxon>
        <taxon>eudicotyledons</taxon>
        <taxon>Gunneridae</taxon>
        <taxon>Pentapetalae</taxon>
        <taxon>rosids</taxon>
        <taxon>fabids</taxon>
        <taxon>Fagales</taxon>
        <taxon>Betulaceae</taxon>
        <taxon>Carpinus</taxon>
    </lineage>
</organism>
<dbReference type="OrthoDB" id="3940621at2759"/>